<evidence type="ECO:0000313" key="2">
    <source>
        <dbReference type="Proteomes" id="UP000294530"/>
    </source>
</evidence>
<reference evidence="1 2" key="1">
    <citation type="journal article" date="2021" name="Genome Biol.">
        <title>AFLAP: assembly-free linkage analysis pipeline using k-mers from genome sequencing data.</title>
        <authorList>
            <person name="Fletcher K."/>
            <person name="Zhang L."/>
            <person name="Gil J."/>
            <person name="Han R."/>
            <person name="Cavanaugh K."/>
            <person name="Michelmore R."/>
        </authorList>
    </citation>
    <scope>NUCLEOTIDE SEQUENCE [LARGE SCALE GENOMIC DNA]</scope>
    <source>
        <strain evidence="1 2">SF5</strain>
    </source>
</reference>
<dbReference type="KEGG" id="blac:94347977"/>
<dbReference type="EMBL" id="SHOA02000001">
    <property type="protein sequence ID" value="TDH70984.1"/>
    <property type="molecule type" value="Genomic_DNA"/>
</dbReference>
<accession>A0A976FR10</accession>
<keyword evidence="2" id="KW-1185">Reference proteome</keyword>
<dbReference type="RefSeq" id="XP_067820483.1">
    <property type="nucleotide sequence ID" value="XM_067962306.1"/>
</dbReference>
<proteinExistence type="predicted"/>
<gene>
    <name evidence="1" type="ORF">CCR75_004219</name>
</gene>
<dbReference type="Proteomes" id="UP000294530">
    <property type="component" value="Unassembled WGS sequence"/>
</dbReference>
<evidence type="ECO:0000313" key="1">
    <source>
        <dbReference type="EMBL" id="TDH70984.1"/>
    </source>
</evidence>
<dbReference type="GeneID" id="94347977"/>
<protein>
    <submittedName>
        <fullName evidence="1">Uncharacterized protein</fullName>
    </submittedName>
</protein>
<name>A0A976FR10_BRELC</name>
<dbReference type="AlphaFoldDB" id="A0A976FR10"/>
<sequence>MVFTVCVVYTFQKIVLNPLLDPEMFDIPNDNYEDEVRSKARLCSFVWCYILRQEQLPLPHI</sequence>
<dbReference type="OrthoDB" id="1585644at2759"/>
<comment type="caution">
    <text evidence="1">The sequence shown here is derived from an EMBL/GenBank/DDBJ whole genome shotgun (WGS) entry which is preliminary data.</text>
</comment>
<organism evidence="1 2">
    <name type="scientific">Bremia lactucae</name>
    <name type="common">Lettuce downy mildew</name>
    <dbReference type="NCBI Taxonomy" id="4779"/>
    <lineage>
        <taxon>Eukaryota</taxon>
        <taxon>Sar</taxon>
        <taxon>Stramenopiles</taxon>
        <taxon>Oomycota</taxon>
        <taxon>Peronosporomycetes</taxon>
        <taxon>Peronosporales</taxon>
        <taxon>Peronosporaceae</taxon>
        <taxon>Bremia</taxon>
    </lineage>
</organism>